<organism evidence="4 5">
    <name type="scientific">Candidatus Kaiserbacteria bacterium CG08_land_8_20_14_0_20_50_21</name>
    <dbReference type="NCBI Taxonomy" id="1974604"/>
    <lineage>
        <taxon>Bacteria</taxon>
        <taxon>Candidatus Kaiseribacteriota</taxon>
    </lineage>
</organism>
<name>A0A2H0Z0P5_9BACT</name>
<reference evidence="5" key="1">
    <citation type="submission" date="2017-09" db="EMBL/GenBank/DDBJ databases">
        <title>Depth-based differentiation of microbial function through sediment-hosted aquifers and enrichment of novel symbionts in the deep terrestrial subsurface.</title>
        <authorList>
            <person name="Probst A.J."/>
            <person name="Ladd B."/>
            <person name="Jarett J.K."/>
            <person name="Geller-Mcgrath D.E."/>
            <person name="Sieber C.M.K."/>
            <person name="Emerson J.B."/>
            <person name="Anantharaman K."/>
            <person name="Thomas B.C."/>
            <person name="Malmstrom R."/>
            <person name="Stieglmeier M."/>
            <person name="Klingl A."/>
            <person name="Woyke T."/>
            <person name="Ryan C.M."/>
            <person name="Banfield J.F."/>
        </authorList>
    </citation>
    <scope>NUCLEOTIDE SEQUENCE [LARGE SCALE GENOMIC DNA]</scope>
</reference>
<feature type="transmembrane region" description="Helical" evidence="2">
    <location>
        <begin position="62"/>
        <end position="86"/>
    </location>
</feature>
<evidence type="ECO:0000256" key="1">
    <source>
        <dbReference type="SAM" id="MobiDB-lite"/>
    </source>
</evidence>
<dbReference type="Proteomes" id="UP000228687">
    <property type="component" value="Unassembled WGS sequence"/>
</dbReference>
<evidence type="ECO:0000256" key="2">
    <source>
        <dbReference type="SAM" id="Phobius"/>
    </source>
</evidence>
<proteinExistence type="predicted"/>
<dbReference type="EMBL" id="PEXT01000010">
    <property type="protein sequence ID" value="PIS43572.1"/>
    <property type="molecule type" value="Genomic_DNA"/>
</dbReference>
<sequence>MPPSHPEDDIGPIERARERLYEPVIDLHTRSPLATPDKRELQHAWKEEPFQSAHKGKRRVRFAGIFFVIAFLFFLASLGIAGYVFYVGGNSVSVDKVVVDIQGPTTIAGGDIVPLSLSITNKNASAIENATIEIDFPNGTRNATNVLQTYPRYIENLGALASGASVTRSVKAVLFGGAGQAITLPVSISYGTTGSNATFVKKSSYTLTISTTPVSVSVDTLAETVSGQPLTLTLTVRSNATIPLDNVVLTGAFPFGFTVTSSSLPLNNSSFLLGTLSPGAHSTITLTGTLTGQDSEQRVFHFTVGTAKTAQDQTLAIMYMTQDATVTITAPFINTALAINGDVSPTVIITPSSHQNVSLSYANTLSTSITNATVAVTISGAAVDYNSVQTTNGFYRSADHTVVFSQDTDPALAMLVPGASGVGSFTFLTLPLNAFTSAPAITFTISVSGTRVGQANVPEQINASATKTAKVGTSVILSASSLHTSGPLSTSGPIPPRVGQTTTYTIVWDTFDEGSAIAGATVSATLPSYISYTGLTTGTGSFSYDAGSHTVTWNIGDIAQGASAQGAFQVSLTPSTSQKNSAPPLTSTASFSGYDRFAGVQVSATADPVTTETKGDPGYVSSFRNVQ</sequence>
<keyword evidence="2" id="KW-1133">Transmembrane helix</keyword>
<gene>
    <name evidence="4" type="ORF">COT23_00550</name>
</gene>
<accession>A0A2H0Z0P5</accession>
<evidence type="ECO:0000259" key="3">
    <source>
        <dbReference type="Pfam" id="PF01345"/>
    </source>
</evidence>
<evidence type="ECO:0000313" key="4">
    <source>
        <dbReference type="EMBL" id="PIS43572.1"/>
    </source>
</evidence>
<protein>
    <recommendedName>
        <fullName evidence="3">DUF11 domain-containing protein</fullName>
    </recommendedName>
</protein>
<dbReference type="Gene3D" id="2.60.40.1170">
    <property type="entry name" value="Mu homology domain, subdomain B"/>
    <property type="match status" value="1"/>
</dbReference>
<dbReference type="InterPro" id="IPR001434">
    <property type="entry name" value="OmcB-like_DUF11"/>
</dbReference>
<evidence type="ECO:0000313" key="5">
    <source>
        <dbReference type="Proteomes" id="UP000228687"/>
    </source>
</evidence>
<comment type="caution">
    <text evidence="4">The sequence shown here is derived from an EMBL/GenBank/DDBJ whole genome shotgun (WGS) entry which is preliminary data.</text>
</comment>
<keyword evidence="2" id="KW-0812">Transmembrane</keyword>
<dbReference type="AlphaFoldDB" id="A0A2H0Z0P5"/>
<dbReference type="Pfam" id="PF01345">
    <property type="entry name" value="DUF11"/>
    <property type="match status" value="1"/>
</dbReference>
<feature type="region of interest" description="Disordered" evidence="1">
    <location>
        <begin position="608"/>
        <end position="627"/>
    </location>
</feature>
<keyword evidence="2" id="KW-0472">Membrane</keyword>
<feature type="domain" description="DUF11" evidence="3">
    <location>
        <begin position="495"/>
        <end position="582"/>
    </location>
</feature>